<keyword evidence="1" id="KW-0175">Coiled coil</keyword>
<evidence type="ECO:0000256" key="1">
    <source>
        <dbReference type="SAM" id="Coils"/>
    </source>
</evidence>
<feature type="coiled-coil region" evidence="1">
    <location>
        <begin position="456"/>
        <end position="483"/>
    </location>
</feature>
<organism evidence="3 4">
    <name type="scientific">Ruminococcus difficilis</name>
    <dbReference type="NCBI Taxonomy" id="2763069"/>
    <lineage>
        <taxon>Bacteria</taxon>
        <taxon>Bacillati</taxon>
        <taxon>Bacillota</taxon>
        <taxon>Clostridia</taxon>
        <taxon>Eubacteriales</taxon>
        <taxon>Oscillospiraceae</taxon>
        <taxon>Ruminococcus</taxon>
    </lineage>
</organism>
<reference evidence="3" key="1">
    <citation type="submission" date="2021-01" db="EMBL/GenBank/DDBJ databases">
        <title>Genome public.</title>
        <authorList>
            <person name="Liu C."/>
            <person name="Sun Q."/>
        </authorList>
    </citation>
    <scope>NUCLEOTIDE SEQUENCE</scope>
    <source>
        <strain evidence="3">M6</strain>
    </source>
</reference>
<dbReference type="Pfam" id="PF13408">
    <property type="entry name" value="Zn_ribbon_recom"/>
    <property type="match status" value="1"/>
</dbReference>
<dbReference type="PANTHER" id="PTHR30461">
    <property type="entry name" value="DNA-INVERTASE FROM LAMBDOID PROPHAGE"/>
    <property type="match status" value="1"/>
</dbReference>
<accession>A0A934TZP0</accession>
<dbReference type="InterPro" id="IPR036162">
    <property type="entry name" value="Resolvase-like_N_sf"/>
</dbReference>
<dbReference type="Gene3D" id="3.90.1750.20">
    <property type="entry name" value="Putative Large Serine Recombinase, Chain B, Domain 2"/>
    <property type="match status" value="1"/>
</dbReference>
<gene>
    <name evidence="3" type="ORF">JKK62_03410</name>
</gene>
<dbReference type="AlphaFoldDB" id="A0A934TZP0"/>
<feature type="domain" description="Recombinase" evidence="2">
    <location>
        <begin position="167"/>
        <end position="317"/>
    </location>
</feature>
<dbReference type="Pfam" id="PF07508">
    <property type="entry name" value="Recombinase"/>
    <property type="match status" value="1"/>
</dbReference>
<dbReference type="Pfam" id="PF00239">
    <property type="entry name" value="Resolvase"/>
    <property type="match status" value="1"/>
</dbReference>
<dbReference type="InterPro" id="IPR050639">
    <property type="entry name" value="SSR_resolvase"/>
</dbReference>
<evidence type="ECO:0000313" key="3">
    <source>
        <dbReference type="EMBL" id="MBK6087708.1"/>
    </source>
</evidence>
<evidence type="ECO:0000313" key="4">
    <source>
        <dbReference type="Proteomes" id="UP000633365"/>
    </source>
</evidence>
<protein>
    <submittedName>
        <fullName evidence="3">Recombinase family protein</fullName>
    </submittedName>
</protein>
<name>A0A934TZP0_9FIRM</name>
<comment type="caution">
    <text evidence="3">The sequence shown here is derived from an EMBL/GenBank/DDBJ whole genome shotgun (WGS) entry which is preliminary data.</text>
</comment>
<keyword evidence="4" id="KW-1185">Reference proteome</keyword>
<dbReference type="PANTHER" id="PTHR30461:SF23">
    <property type="entry name" value="DNA RECOMBINASE-RELATED"/>
    <property type="match status" value="1"/>
</dbReference>
<proteinExistence type="predicted"/>
<dbReference type="InterPro" id="IPR038109">
    <property type="entry name" value="DNA_bind_recomb_sf"/>
</dbReference>
<dbReference type="SUPFAM" id="SSF53041">
    <property type="entry name" value="Resolvase-like"/>
    <property type="match status" value="1"/>
</dbReference>
<dbReference type="PROSITE" id="PS51737">
    <property type="entry name" value="RECOMBINASE_DNA_BIND"/>
    <property type="match status" value="1"/>
</dbReference>
<dbReference type="InterPro" id="IPR006119">
    <property type="entry name" value="Resolv_N"/>
</dbReference>
<dbReference type="Gene3D" id="3.40.50.1390">
    <property type="entry name" value="Resolvase, N-terminal catalytic domain"/>
    <property type="match status" value="1"/>
</dbReference>
<dbReference type="EMBL" id="JAEQMG010000040">
    <property type="protein sequence ID" value="MBK6087708.1"/>
    <property type="molecule type" value="Genomic_DNA"/>
</dbReference>
<dbReference type="InterPro" id="IPR011109">
    <property type="entry name" value="DNA_bind_recombinase_dom"/>
</dbReference>
<dbReference type="RefSeq" id="WP_201427005.1">
    <property type="nucleotide sequence ID" value="NZ_JAEQMG010000040.1"/>
</dbReference>
<dbReference type="SMART" id="SM00857">
    <property type="entry name" value="Resolvase"/>
    <property type="match status" value="1"/>
</dbReference>
<dbReference type="GO" id="GO:0003677">
    <property type="term" value="F:DNA binding"/>
    <property type="evidence" value="ECO:0007669"/>
    <property type="project" value="InterPro"/>
</dbReference>
<sequence length="572" mass="66170">MNTTEYNNNLITALYCRLSQEDLLSGESNSITNQKLILSKHAEQLGLRNCKFYIDDGYSGTNNTRPAYVQMKKDMEAGLIGTIIVKDQSRLGRDHLETDAMMELVFPQYDVRFIAVNDGVDTINGLNEMSGIRNFFNDFYAADTSKKIRAVQKAKGERGEPVGTTVPYGYLKNPEYKGNQKEAPWLIIDPEAAPIVKRIFDMNASGLSPYAICRTFEQEQILCPSVYLFRKTGSKSGTPSFDRPYHWSERTVRKMLSNQFYCGDTVNFKTYTKSNKLKKRIRNDSSRILIFRDTHEPIVERSVFDAVQKRFEGRKRPDRTGELDMLAGYLYCGDCGKRMYLHRTYKKKAGNNFYQCGGYQSHTTDCSIHYIRQNVIEEIILSNLRRLTSFARSEPEQFYEMALKRGKTEAAKIQKSAVKQQADIEVRLKQLDSIIRCLYEDRVVGRITPERYDEMVVGYEKEMAELKQKQTELKNNLSLYSQQQHAIQDFIDKAKAYAEMPKLTVELLHTFIQRVDVYKKIDKNSRKTENPIMIYYKFRITKPEQLAVMFGLEEDDFSKADNPEPAELDFTA</sequence>
<dbReference type="Proteomes" id="UP000633365">
    <property type="component" value="Unassembled WGS sequence"/>
</dbReference>
<dbReference type="GO" id="GO:0000150">
    <property type="term" value="F:DNA strand exchange activity"/>
    <property type="evidence" value="ECO:0007669"/>
    <property type="project" value="InterPro"/>
</dbReference>
<dbReference type="InterPro" id="IPR025378">
    <property type="entry name" value="DUF4368"/>
</dbReference>
<evidence type="ECO:0000259" key="2">
    <source>
        <dbReference type="PROSITE" id="PS51737"/>
    </source>
</evidence>
<dbReference type="Pfam" id="PF14287">
    <property type="entry name" value="DUF4368"/>
    <property type="match status" value="1"/>
</dbReference>
<dbReference type="InterPro" id="IPR025827">
    <property type="entry name" value="Zn_ribbon_recom_dom"/>
</dbReference>